<feature type="compositionally biased region" description="Low complexity" evidence="7">
    <location>
        <begin position="71"/>
        <end position="110"/>
    </location>
</feature>
<evidence type="ECO:0000256" key="7">
    <source>
        <dbReference type="SAM" id="MobiDB-lite"/>
    </source>
</evidence>
<evidence type="ECO:0000256" key="2">
    <source>
        <dbReference type="ARBA" id="ARBA00023136"/>
    </source>
</evidence>
<evidence type="ECO:0000256" key="4">
    <source>
        <dbReference type="ARBA" id="ARBA00023237"/>
    </source>
</evidence>
<proteinExistence type="inferred from homology"/>
<dbReference type="KEGG" id="nmv:NITMOv2_4016"/>
<dbReference type="EMBL" id="CP011801">
    <property type="protein sequence ID" value="ALA60400.1"/>
    <property type="molecule type" value="Genomic_DNA"/>
</dbReference>
<reference evidence="9 10" key="1">
    <citation type="journal article" date="2015" name="Proc. Natl. Acad. Sci. U.S.A.">
        <title>Expanded metabolic versatility of ubiquitous nitrite-oxidizing bacteria from the genus Nitrospira.</title>
        <authorList>
            <person name="Koch H."/>
            <person name="Lucker S."/>
            <person name="Albertsen M."/>
            <person name="Kitzinger K."/>
            <person name="Herbold C."/>
            <person name="Spieck E."/>
            <person name="Nielsen P.H."/>
            <person name="Wagner M."/>
            <person name="Daims H."/>
        </authorList>
    </citation>
    <scope>NUCLEOTIDE SEQUENCE [LARGE SCALE GENOMIC DNA]</scope>
    <source>
        <strain evidence="9 10">NSP M-1</strain>
    </source>
</reference>
<dbReference type="PRINTS" id="PR01021">
    <property type="entry name" value="OMPADOMAIN"/>
</dbReference>
<keyword evidence="5 6" id="KW-0449">Lipoprotein</keyword>
<dbReference type="AlphaFoldDB" id="A0A0K2GHI1"/>
<dbReference type="OrthoDB" id="9809164at2"/>
<dbReference type="HAMAP" id="MF_02204">
    <property type="entry name" value="Pal"/>
    <property type="match status" value="1"/>
</dbReference>
<keyword evidence="2 6" id="KW-0472">Membrane</keyword>
<dbReference type="PANTHER" id="PTHR30329:SF21">
    <property type="entry name" value="LIPOPROTEIN YIAD-RELATED"/>
    <property type="match status" value="1"/>
</dbReference>
<evidence type="ECO:0000256" key="3">
    <source>
        <dbReference type="ARBA" id="ARBA00023139"/>
    </source>
</evidence>
<evidence type="ECO:0000256" key="1">
    <source>
        <dbReference type="ARBA" id="ARBA00022729"/>
    </source>
</evidence>
<evidence type="ECO:0000259" key="8">
    <source>
        <dbReference type="PROSITE" id="PS51123"/>
    </source>
</evidence>
<evidence type="ECO:0000313" key="9">
    <source>
        <dbReference type="EMBL" id="ALA60400.1"/>
    </source>
</evidence>
<dbReference type="CDD" id="cd07185">
    <property type="entry name" value="OmpA_C-like"/>
    <property type="match status" value="1"/>
</dbReference>
<keyword evidence="10" id="KW-1185">Reference proteome</keyword>
<dbReference type="InterPro" id="IPR006665">
    <property type="entry name" value="OmpA-like"/>
</dbReference>
<dbReference type="InterPro" id="IPR050330">
    <property type="entry name" value="Bact_OuterMem_StrucFunc"/>
</dbReference>
<gene>
    <name evidence="6" type="primary">pal</name>
    <name evidence="9" type="ORF">NITMOv2_4016</name>
</gene>
<dbReference type="SUPFAM" id="SSF103088">
    <property type="entry name" value="OmpA-like"/>
    <property type="match status" value="1"/>
</dbReference>
<dbReference type="PROSITE" id="PS51257">
    <property type="entry name" value="PROKAR_LIPOPROTEIN"/>
    <property type="match status" value="1"/>
</dbReference>
<dbReference type="PATRIC" id="fig|42253.5.peg.3962"/>
<organism evidence="9 10">
    <name type="scientific">Nitrospira moscoviensis</name>
    <dbReference type="NCBI Taxonomy" id="42253"/>
    <lineage>
        <taxon>Bacteria</taxon>
        <taxon>Pseudomonadati</taxon>
        <taxon>Nitrospirota</taxon>
        <taxon>Nitrospiria</taxon>
        <taxon>Nitrospirales</taxon>
        <taxon>Nitrospiraceae</taxon>
        <taxon>Nitrospira</taxon>
    </lineage>
</organism>
<dbReference type="PANTHER" id="PTHR30329">
    <property type="entry name" value="STATOR ELEMENT OF FLAGELLAR MOTOR COMPLEX"/>
    <property type="match status" value="1"/>
</dbReference>
<comment type="subcellular location">
    <subcellularLocation>
        <location evidence="6">Cell outer membrane</location>
        <topology evidence="6">Lipid-anchor</topology>
    </subcellularLocation>
</comment>
<dbReference type="GO" id="GO:0051301">
    <property type="term" value="P:cell division"/>
    <property type="evidence" value="ECO:0007669"/>
    <property type="project" value="InterPro"/>
</dbReference>
<evidence type="ECO:0000313" key="10">
    <source>
        <dbReference type="Proteomes" id="UP000069205"/>
    </source>
</evidence>
<keyword evidence="3 6" id="KW-0564">Palmitate</keyword>
<keyword evidence="1 6" id="KW-0732">Signal</keyword>
<dbReference type="Proteomes" id="UP000069205">
    <property type="component" value="Chromosome"/>
</dbReference>
<sequence>MRRGRVYRDMGIAVIIAIVTMAAGCASKQVASTSGDASTTMKSKAGAPGPVETIQQDQMASVPTSPAIERAPAGSAPGEASAGSALSEAPAGIPTPGSSTTPSASVAPGADQSPLQAGKFQGEPAGLADIFFDFDRYHIRSDAQTVLDANAAWLRTQPGTSVLIEGHCDERGTLAYNLVLGEKRALSTKRYLEDLGIPGSRIQTTSYGEVRPFCKDHNEGCWSKNRRAHFVVQ</sequence>
<accession>A0A0K2GHI1</accession>
<dbReference type="GO" id="GO:0009279">
    <property type="term" value="C:cell outer membrane"/>
    <property type="evidence" value="ECO:0007669"/>
    <property type="project" value="UniProtKB-SubCell"/>
</dbReference>
<dbReference type="InterPro" id="IPR006664">
    <property type="entry name" value="OMP_bac"/>
</dbReference>
<dbReference type="Pfam" id="PF00691">
    <property type="entry name" value="OmpA"/>
    <property type="match status" value="1"/>
</dbReference>
<feature type="domain" description="OmpA-like" evidence="8">
    <location>
        <begin position="119"/>
        <end position="233"/>
    </location>
</feature>
<dbReference type="InterPro" id="IPR036737">
    <property type="entry name" value="OmpA-like_sf"/>
</dbReference>
<feature type="compositionally biased region" description="Polar residues" evidence="7">
    <location>
        <begin position="33"/>
        <end position="42"/>
    </location>
</feature>
<dbReference type="STRING" id="42253.NITMOv2_4016"/>
<name>A0A0K2GHI1_NITMO</name>
<protein>
    <recommendedName>
        <fullName evidence="6">Peptidoglycan-associated lipoprotein</fullName>
        <shortName evidence="6">PAL</shortName>
    </recommendedName>
</protein>
<dbReference type="PROSITE" id="PS51123">
    <property type="entry name" value="OMPA_2"/>
    <property type="match status" value="1"/>
</dbReference>
<dbReference type="InterPro" id="IPR039001">
    <property type="entry name" value="Pal"/>
</dbReference>
<comment type="similarity">
    <text evidence="6">Belongs to the Pal lipoprotein family.</text>
</comment>
<dbReference type="Gene3D" id="3.30.1330.60">
    <property type="entry name" value="OmpA-like domain"/>
    <property type="match status" value="1"/>
</dbReference>
<feature type="compositionally biased region" description="Polar residues" evidence="7">
    <location>
        <begin position="53"/>
        <end position="64"/>
    </location>
</feature>
<evidence type="ECO:0000256" key="5">
    <source>
        <dbReference type="ARBA" id="ARBA00023288"/>
    </source>
</evidence>
<feature type="region of interest" description="Disordered" evidence="7">
    <location>
        <begin position="33"/>
        <end position="120"/>
    </location>
</feature>
<keyword evidence="4 6" id="KW-0998">Cell outer membrane</keyword>
<evidence type="ECO:0000256" key="6">
    <source>
        <dbReference type="HAMAP-Rule" id="MF_02204"/>
    </source>
</evidence>